<keyword evidence="1" id="KW-0175">Coiled coil</keyword>
<dbReference type="Gene3D" id="3.30.70.1230">
    <property type="entry name" value="Nucleotide cyclase"/>
    <property type="match status" value="2"/>
</dbReference>
<reference evidence="4 5" key="1">
    <citation type="submission" date="2013-02" db="EMBL/GenBank/DDBJ databases">
        <title>The Genome Annotation of Plasmodium falciparum CAMP/Malaysia.</title>
        <authorList>
            <consortium name="The Broad Institute Genome Sequencing Platform"/>
            <consortium name="The Broad Institute Genome Sequencing Center for Infectious Disease"/>
            <person name="Neafsey D."/>
            <person name="Hoffman S."/>
            <person name="Volkman S."/>
            <person name="Rosenthal P."/>
            <person name="Walker B."/>
            <person name="Young S.K."/>
            <person name="Zeng Q."/>
            <person name="Gargeya S."/>
            <person name="Fitzgerald M."/>
            <person name="Haas B."/>
            <person name="Abouelleil A."/>
            <person name="Allen A.W."/>
            <person name="Alvarado L."/>
            <person name="Arachchi H.M."/>
            <person name="Berlin A.M."/>
            <person name="Chapman S.B."/>
            <person name="Gainer-Dewar J."/>
            <person name="Goldberg J."/>
            <person name="Griggs A."/>
            <person name="Gujja S."/>
            <person name="Hansen M."/>
            <person name="Howarth C."/>
            <person name="Imamovic A."/>
            <person name="Ireland A."/>
            <person name="Larimer J."/>
            <person name="McCowan C."/>
            <person name="Murphy C."/>
            <person name="Pearson M."/>
            <person name="Poon T.W."/>
            <person name="Priest M."/>
            <person name="Roberts A."/>
            <person name="Saif S."/>
            <person name="Shea T."/>
            <person name="Sisk P."/>
            <person name="Sykes S."/>
            <person name="Wortman J."/>
            <person name="Nusbaum C."/>
            <person name="Birren B."/>
        </authorList>
    </citation>
    <scope>NUCLEOTIDE SEQUENCE [LARGE SCALE GENOMIC DNA]</scope>
    <source>
        <strain evidence="4 5">CAMP/Malaysia</strain>
    </source>
</reference>
<protein>
    <recommendedName>
        <fullName evidence="3">Guanylate cyclase domain-containing protein</fullName>
    </recommendedName>
</protein>
<dbReference type="OMA" id="DIHDDNH"/>
<reference evidence="4 5" key="2">
    <citation type="submission" date="2013-02" db="EMBL/GenBank/DDBJ databases">
        <title>The Genome Sequence of Plasmodium falciparum CAMP/Malaysia.</title>
        <authorList>
            <consortium name="The Broad Institute Genome Sequencing Platform"/>
            <consortium name="The Broad Institute Genome Sequencing Center for Infectious Disease"/>
            <person name="Neafsey D."/>
            <person name="Cheeseman I."/>
            <person name="Volkman S."/>
            <person name="Adams J."/>
            <person name="Walker B."/>
            <person name="Young S.K."/>
            <person name="Zeng Q."/>
            <person name="Gargeya S."/>
            <person name="Fitzgerald M."/>
            <person name="Haas B."/>
            <person name="Abouelleil A."/>
            <person name="Alvarado L."/>
            <person name="Arachchi H.M."/>
            <person name="Berlin A.M."/>
            <person name="Chapman S.B."/>
            <person name="Dewar J."/>
            <person name="Goldberg J."/>
            <person name="Griggs A."/>
            <person name="Gujja S."/>
            <person name="Hansen M."/>
            <person name="Howarth C."/>
            <person name="Imamovic A."/>
            <person name="Larimer J."/>
            <person name="McCowan C."/>
            <person name="Murphy C."/>
            <person name="Neiman D."/>
            <person name="Pearson M."/>
            <person name="Priest M."/>
            <person name="Roberts A."/>
            <person name="Saif S."/>
            <person name="Shea T."/>
            <person name="Sisk P."/>
            <person name="Sykes S."/>
            <person name="Wortman J."/>
            <person name="Nusbaum C."/>
            <person name="Birren B."/>
        </authorList>
    </citation>
    <scope>NUCLEOTIDE SEQUENCE [LARGE SCALE GENOMIC DNA]</scope>
    <source>
        <strain evidence="4 5">CAMP/Malaysia</strain>
    </source>
</reference>
<feature type="domain" description="Guanylate cyclase" evidence="3">
    <location>
        <begin position="114"/>
        <end position="173"/>
    </location>
</feature>
<evidence type="ECO:0000256" key="2">
    <source>
        <dbReference type="SAM" id="MobiDB-lite"/>
    </source>
</evidence>
<organism evidence="4 5">
    <name type="scientific">Plasmodium falciparum (isolate Camp / Malaysia)</name>
    <dbReference type="NCBI Taxonomy" id="5835"/>
    <lineage>
        <taxon>Eukaryota</taxon>
        <taxon>Sar</taxon>
        <taxon>Alveolata</taxon>
        <taxon>Apicomplexa</taxon>
        <taxon>Aconoidasida</taxon>
        <taxon>Haemosporida</taxon>
        <taxon>Plasmodiidae</taxon>
        <taxon>Plasmodium</taxon>
        <taxon>Plasmodium (Laverania)</taxon>
    </lineage>
</organism>
<dbReference type="OrthoDB" id="194468at2759"/>
<evidence type="ECO:0000313" key="4">
    <source>
        <dbReference type="EMBL" id="ETW62228.1"/>
    </source>
</evidence>
<dbReference type="PROSITE" id="PS50125">
    <property type="entry name" value="GUANYLATE_CYCLASE_2"/>
    <property type="match status" value="2"/>
</dbReference>
<dbReference type="Proteomes" id="UP000030694">
    <property type="component" value="Unassembled WGS sequence"/>
</dbReference>
<feature type="domain" description="Guanylate cyclase" evidence="3">
    <location>
        <begin position="416"/>
        <end position="548"/>
    </location>
</feature>
<feature type="region of interest" description="Disordered" evidence="2">
    <location>
        <begin position="940"/>
        <end position="1033"/>
    </location>
</feature>
<dbReference type="InterPro" id="IPR029787">
    <property type="entry name" value="Nucleotide_cyclase"/>
</dbReference>
<feature type="compositionally biased region" description="Basic and acidic residues" evidence="2">
    <location>
        <begin position="1018"/>
        <end position="1033"/>
    </location>
</feature>
<dbReference type="GO" id="GO:0009190">
    <property type="term" value="P:cyclic nucleotide biosynthetic process"/>
    <property type="evidence" value="ECO:0007669"/>
    <property type="project" value="InterPro"/>
</dbReference>
<accession>A0A024XAK3</accession>
<proteinExistence type="predicted"/>
<gene>
    <name evidence="4" type="ORF">PFMC_01920</name>
</gene>
<feature type="compositionally biased region" description="Polar residues" evidence="2">
    <location>
        <begin position="1096"/>
        <end position="1105"/>
    </location>
</feature>
<dbReference type="EMBL" id="KI927507">
    <property type="protein sequence ID" value="ETW62228.1"/>
    <property type="molecule type" value="Genomic_DNA"/>
</dbReference>
<dbReference type="CDD" id="cd07302">
    <property type="entry name" value="CHD"/>
    <property type="match status" value="2"/>
</dbReference>
<evidence type="ECO:0000259" key="3">
    <source>
        <dbReference type="PROSITE" id="PS50125"/>
    </source>
</evidence>
<dbReference type="Pfam" id="PF00211">
    <property type="entry name" value="Guanylate_cyc"/>
    <property type="match status" value="1"/>
</dbReference>
<feature type="region of interest" description="Disordered" evidence="2">
    <location>
        <begin position="1057"/>
        <end position="1105"/>
    </location>
</feature>
<dbReference type="PANTHER" id="PTHR47455:SF1">
    <property type="entry name" value="GUANYLATE CYCLASE DOMAIN-CONTAINING PROTEIN"/>
    <property type="match status" value="1"/>
</dbReference>
<feature type="coiled-coil region" evidence="1">
    <location>
        <begin position="50"/>
        <end position="77"/>
    </location>
</feature>
<evidence type="ECO:0000256" key="1">
    <source>
        <dbReference type="SAM" id="Coils"/>
    </source>
</evidence>
<dbReference type="PANTHER" id="PTHR47455">
    <property type="entry name" value="ADENYLYL CYCLASE BETA"/>
    <property type="match status" value="1"/>
</dbReference>
<dbReference type="GO" id="GO:0035556">
    <property type="term" value="P:intracellular signal transduction"/>
    <property type="evidence" value="ECO:0007669"/>
    <property type="project" value="InterPro"/>
</dbReference>
<dbReference type="SUPFAM" id="SSF55073">
    <property type="entry name" value="Nucleotide cyclase"/>
    <property type="match status" value="2"/>
</dbReference>
<feature type="compositionally biased region" description="Basic residues" evidence="2">
    <location>
        <begin position="940"/>
        <end position="959"/>
    </location>
</feature>
<feature type="compositionally biased region" description="Basic residues" evidence="2">
    <location>
        <begin position="1071"/>
        <end position="1082"/>
    </location>
</feature>
<dbReference type="InterPro" id="IPR001054">
    <property type="entry name" value="A/G_cyclase"/>
</dbReference>
<evidence type="ECO:0000313" key="5">
    <source>
        <dbReference type="Proteomes" id="UP000030694"/>
    </source>
</evidence>
<name>A0A024XAK3_PLAFC</name>
<sequence length="2038" mass="240744">MLKNIFSEYLKSYDNKDENYERINNLSRNYSCDYTSDWRWFSIKCERFLENELYKKYNKEEREKKKKNKNIIKENENLAIFRSFFPKILLNIYSKCENPAQFFSNLVIQKFNSVVFFCDASGFSNLAEQLDKRINGTELLGNCLNKFFNILIKIIDYWGGDIIKFSGDAVLVIWPLHNIIKHHMIVYDNIKNYNLKNNKISKSNIAQANNSDDNYPSDYNKKKKNQNAVEIRKICLLALGCCMDIHKLLNKFPTPIENKYLKVHIAITYGKVSFLQIGNVLRKREYLLSGKPLEEIGAGESLAKNGESVLSYSFYKNIKDKVMVQGTCKKNFFLFVKMKEEIDMKNVVKEEENISKNNIKDNKRRNSLEDKIKKRFTLLSTDKQSRQSTIIYENFDLLLKTFIPDIVYRKLSLGCNIFFNEIRKVTIIFVSVKDIDASTMTGVHSAHGIMKLTQKAVFTMEGTINKFILDDKGILILIMFGLPPLYHCDDTIRALLTCFRLIDALKSLKLNGSIGISTGKIWCGIIGNKIRKEYTALGDSVNVAARLCFKAGNKEIYVDENTYNNCKHFISFQKLISIKVKGKNKLIKIYSPIGTINKKSIDYVYDNTSNDNNYFTDEELLVNNQNNKKNNNILLNKEETIKNVHENLYTNIDLSIIQNKLIKTNYQQIFDFSFLNNNFLFIYYKSFFKNKIYHLYDDFHGKSHSPSKSFSSINNTYNNLLTYDMIYSLSRFNKIKTSLHVDYKSYTGPFLLHEYYDPFHFKFKELSRIGGVLFVEGNENLGIFEFIKLITNGLYNFKLFNVSNMPNSLYINITNPLLPWKILCNDILNTWKLSHMRKKNLLLNKNDNFNMLREITHPSYHWFFKSMIHEKEYYNHKHKNYSYQTNKYIHNHTNKKNEHNLIQNKINTNTQTQNASNNSNNNIFCQKISTFLEYFFHNSRREKKKNKKKSKEKIKKKKKTLQDGKHIGNTNDMDAIYNGPSDVSHGSTWDKQCNNDDDDDDIHDDNHDDNHDDDDIHDDNHDGDDIHDDNHDGDDIHDDFHDDDDIHDDIHHDDNIHDDDHHDDDNYNTPVRKHNVKKNKLTNKHEPSYPKHTATGDVSSSSHAYSRNDIQTKMKNELKENRIGIISSMIYYFTLHENMFIIFNYRSGTSLNINIEDDAWKISNNIAKLAMLKRKKISKHLQKNLKDWRKNHSRKCDFCKGNFMNTTYVNNVHENNKCADNIYGNITNLNNIYGDNTNDSFLHNNDDDDNMYNSDKQNRLSFKKNINDFLDDHMRAQSIDHKSSSATLINNSEINSQIYNNENIIHNTNKQENINVLQLFKEEKDIVNNTNKIKEQKMFYKTLCPNIKDNILLYIAQQKMNEQNNNYQMNKNQNSKNNYLNDNIQNQINHLVKDNMDKHIYNNNNNNNNDNVYQNKSPLCNPFFMHKHKPLIFLFINGMKNNSNIKQLKKIKKYAQQCEASIELKPFNKYDLYEFVSLCLNIHKDKISTQLIEYLNKTCFGIPKFYIFLYLVMEEMQLPFKKSYDETKETDINVSLTKNNENQIGYEETEKQLNTGVSNLSDVSQIKSEIYDNILNMYNNETKSSEHNHKSKSKIEDNYFNDQQNEHTPILHQHSLENQKKDEEDYILDEEIINETLENEYPYDENIYQQEKTKYTSQYEYYKIHDDKIEKDKNENALNQNNRNQYKIIKKNKIKLSTTSDEVKNYSTNHITHEDIILDIYKNTLEHKKTNFLCLEEILKNINLILKKQIDLNHSNEIEKSERKILLKNIYQIKKHIEDKSFNSLNNKDFIKYFIKNFPKEETRVSELKLNEETKKDTIKFNISYNLNGNKKNDHTYIKRNNEQFIETNKNFHLFLSHLNQLEKSILTFTHFCTNISNQTHTENNIYLNTFENKTAYCMSLIDSLNQEEQLLAKLCSFFNNTFNIKKMECIYPKYISRCELKKIIVKLVEKNVFCLYEDPNKKSVTLPKDNVNSIHNINFVYRDMYNKINSFLEKKSKHHSLFGKHKNVPDEEIYFCITNFSLKKVITIKRKKRNNGK</sequence>